<dbReference type="SUPFAM" id="SSF81301">
    <property type="entry name" value="Nucleotidyltransferase"/>
    <property type="match status" value="1"/>
</dbReference>
<evidence type="ECO:0000256" key="20">
    <source>
        <dbReference type="ARBA" id="ARBA00045548"/>
    </source>
</evidence>
<dbReference type="InterPro" id="IPR003583">
    <property type="entry name" value="Hlx-hairpin-Hlx_DNA-bd_motif"/>
</dbReference>
<dbReference type="InterPro" id="IPR047967">
    <property type="entry name" value="PolX_PHP"/>
</dbReference>
<evidence type="ECO:0000256" key="12">
    <source>
        <dbReference type="ARBA" id="ARBA00022843"/>
    </source>
</evidence>
<comment type="catalytic activity">
    <reaction evidence="19">
        <text>a 5'-end 2'-deoxyribose-2'-deoxyribonucleotide-DNA = (2E,4S)-4-hydroxypenten-2-al-5-phosphate + a 5'-end 5'-phospho-2'-deoxyribonucleoside-DNA + H(+)</text>
        <dbReference type="Rhea" id="RHEA:76255"/>
        <dbReference type="Rhea" id="RHEA-COMP:13180"/>
        <dbReference type="Rhea" id="RHEA-COMP:18657"/>
        <dbReference type="ChEBI" id="CHEBI:15378"/>
        <dbReference type="ChEBI" id="CHEBI:136412"/>
        <dbReference type="ChEBI" id="CHEBI:195194"/>
        <dbReference type="ChEBI" id="CHEBI:195195"/>
    </reaction>
</comment>
<evidence type="ECO:0000259" key="24">
    <source>
        <dbReference type="SMART" id="SM00483"/>
    </source>
</evidence>
<dbReference type="InterPro" id="IPR043519">
    <property type="entry name" value="NT_sf"/>
</dbReference>
<keyword evidence="25" id="KW-0269">Exonuclease</keyword>
<feature type="domain" description="Helix-hairpin-helix DNA-binding motif class 1" evidence="22">
    <location>
        <begin position="127"/>
        <end position="146"/>
    </location>
</feature>
<name>A0A372ZJI0_9ACTN</name>
<dbReference type="EMBL" id="QVIG01000002">
    <property type="protein sequence ID" value="RGD56028.1"/>
    <property type="molecule type" value="Genomic_DNA"/>
</dbReference>
<dbReference type="Gene3D" id="3.30.210.10">
    <property type="entry name" value="DNA polymerase, thumb domain"/>
    <property type="match status" value="1"/>
</dbReference>
<proteinExistence type="predicted"/>
<evidence type="ECO:0000256" key="1">
    <source>
        <dbReference type="ARBA" id="ARBA00001946"/>
    </source>
</evidence>
<feature type="domain" description="DNA-directed DNA polymerase X" evidence="24">
    <location>
        <begin position="3"/>
        <end position="316"/>
    </location>
</feature>
<evidence type="ECO:0000256" key="10">
    <source>
        <dbReference type="ARBA" id="ARBA00022705"/>
    </source>
</evidence>
<feature type="domain" description="Polymerase/histidinol phosphatase N-terminal" evidence="23">
    <location>
        <begin position="340"/>
        <end position="418"/>
    </location>
</feature>
<dbReference type="Pfam" id="PF14791">
    <property type="entry name" value="DNA_pol_B_thumb"/>
    <property type="match status" value="1"/>
</dbReference>
<keyword evidence="13" id="KW-0239">DNA-directed DNA polymerase</keyword>
<comment type="caution">
    <text evidence="25">The sequence shown here is derived from an EMBL/GenBank/DDBJ whole genome shotgun (WGS) entry which is preliminary data.</text>
</comment>
<dbReference type="GO" id="GO:0003677">
    <property type="term" value="F:DNA binding"/>
    <property type="evidence" value="ECO:0007669"/>
    <property type="project" value="InterPro"/>
</dbReference>
<keyword evidence="25" id="KW-0540">Nuclease</keyword>
<evidence type="ECO:0000259" key="23">
    <source>
        <dbReference type="SMART" id="SM00481"/>
    </source>
</evidence>
<keyword evidence="11" id="KW-0227">DNA damage</keyword>
<dbReference type="GO" id="GO:0140078">
    <property type="term" value="F:class I DNA-(apurinic or apyrimidinic site) endonuclease activity"/>
    <property type="evidence" value="ECO:0007669"/>
    <property type="project" value="UniProtKB-EC"/>
</dbReference>
<keyword evidence="7" id="KW-0237">DNA synthesis</keyword>
<dbReference type="GO" id="GO:0004527">
    <property type="term" value="F:exonuclease activity"/>
    <property type="evidence" value="ECO:0007669"/>
    <property type="project" value="UniProtKB-KW"/>
</dbReference>
<keyword evidence="26" id="KW-1185">Reference proteome</keyword>
<dbReference type="InterPro" id="IPR003141">
    <property type="entry name" value="Pol/His_phosphatase_N"/>
</dbReference>
<evidence type="ECO:0000256" key="8">
    <source>
        <dbReference type="ARBA" id="ARBA00022679"/>
    </source>
</evidence>
<dbReference type="PIRSF" id="PIRSF005047">
    <property type="entry name" value="UCP005047_YshC"/>
    <property type="match status" value="1"/>
</dbReference>
<feature type="domain" description="Helix-hairpin-helix DNA-binding motif class 1" evidence="22">
    <location>
        <begin position="92"/>
        <end position="111"/>
    </location>
</feature>
<dbReference type="GO" id="GO:0008270">
    <property type="term" value="F:zinc ion binding"/>
    <property type="evidence" value="ECO:0007669"/>
    <property type="project" value="TreeGrafter"/>
</dbReference>
<keyword evidence="25" id="KW-0378">Hydrolase</keyword>
<dbReference type="Pfam" id="PF14716">
    <property type="entry name" value="HHH_8"/>
    <property type="match status" value="1"/>
</dbReference>
<dbReference type="Gene3D" id="1.10.150.20">
    <property type="entry name" value="5' to 3' exonuclease, C-terminal subdomain"/>
    <property type="match status" value="1"/>
</dbReference>
<comment type="catalytic activity">
    <reaction evidence="18">
        <text>2'-deoxyribonucleotide-(2'-deoxyribose 5'-phosphate)-2'-deoxyribonucleotide-DNA = a 3'-end 2'-deoxyribonucleotide-(2,3-dehydro-2,3-deoxyribose 5'-phosphate)-DNA + a 5'-end 5'-phospho-2'-deoxyribonucleoside-DNA + H(+)</text>
        <dbReference type="Rhea" id="RHEA:66592"/>
        <dbReference type="Rhea" id="RHEA-COMP:13180"/>
        <dbReference type="Rhea" id="RHEA-COMP:16897"/>
        <dbReference type="Rhea" id="RHEA-COMP:17067"/>
        <dbReference type="ChEBI" id="CHEBI:15378"/>
        <dbReference type="ChEBI" id="CHEBI:136412"/>
        <dbReference type="ChEBI" id="CHEBI:157695"/>
        <dbReference type="ChEBI" id="CHEBI:167181"/>
        <dbReference type="EC" id="4.2.99.18"/>
    </reaction>
</comment>
<evidence type="ECO:0000256" key="3">
    <source>
        <dbReference type="ARBA" id="ARBA00012417"/>
    </source>
</evidence>
<evidence type="ECO:0000256" key="9">
    <source>
        <dbReference type="ARBA" id="ARBA00022695"/>
    </source>
</evidence>
<keyword evidence="12" id="KW-0832">Ubl conjugation</keyword>
<dbReference type="InterPro" id="IPR029398">
    <property type="entry name" value="PolB_thumb"/>
</dbReference>
<dbReference type="CDD" id="cd00141">
    <property type="entry name" value="NT_POLXc"/>
    <property type="match status" value="1"/>
</dbReference>
<dbReference type="InterPro" id="IPR022311">
    <property type="entry name" value="PolX-like"/>
</dbReference>
<accession>A0A372ZJI0</accession>
<evidence type="ECO:0000256" key="6">
    <source>
        <dbReference type="ARBA" id="ARBA00022481"/>
    </source>
</evidence>
<dbReference type="SMART" id="SM00483">
    <property type="entry name" value="POLXc"/>
    <property type="match status" value="1"/>
</dbReference>
<dbReference type="GO" id="GO:0005829">
    <property type="term" value="C:cytosol"/>
    <property type="evidence" value="ECO:0007669"/>
    <property type="project" value="TreeGrafter"/>
</dbReference>
<evidence type="ECO:0000256" key="13">
    <source>
        <dbReference type="ARBA" id="ARBA00022932"/>
    </source>
</evidence>
<dbReference type="InterPro" id="IPR037160">
    <property type="entry name" value="DNA_Pol_thumb_sf"/>
</dbReference>
<keyword evidence="14" id="KW-0915">Sodium</keyword>
<keyword evidence="8" id="KW-0808">Transferase</keyword>
<dbReference type="InterPro" id="IPR027421">
    <property type="entry name" value="DNA_pol_lamdba_lyase_dom_sf"/>
</dbReference>
<dbReference type="InterPro" id="IPR010996">
    <property type="entry name" value="HHH_MUS81"/>
</dbReference>
<dbReference type="NCBIfam" id="NF006375">
    <property type="entry name" value="PRK08609.1"/>
    <property type="match status" value="1"/>
</dbReference>
<dbReference type="PANTHER" id="PTHR36928">
    <property type="entry name" value="PHOSPHATASE YCDX-RELATED"/>
    <property type="match status" value="1"/>
</dbReference>
<protein>
    <recommendedName>
        <fullName evidence="5">DNA polymerase beta</fullName>
        <ecNumber evidence="3">2.7.7.7</ecNumber>
        <ecNumber evidence="4">4.2.99.18</ecNumber>
    </recommendedName>
    <alternativeName>
        <fullName evidence="16">5'-deoxyribose-phosphate lyase</fullName>
    </alternativeName>
    <alternativeName>
        <fullName evidence="17">AP lyase</fullName>
    </alternativeName>
</protein>
<dbReference type="RefSeq" id="WP_117492354.1">
    <property type="nucleotide sequence ID" value="NZ_QVIG01000002.1"/>
</dbReference>
<dbReference type="Proteomes" id="UP000263377">
    <property type="component" value="Unassembled WGS sequence"/>
</dbReference>
<dbReference type="PANTHER" id="PTHR36928:SF1">
    <property type="entry name" value="PHOSPHATASE YCDX-RELATED"/>
    <property type="match status" value="1"/>
</dbReference>
<comment type="subcellular location">
    <subcellularLocation>
        <location evidence="2">Cytoplasm</location>
    </subcellularLocation>
</comment>
<evidence type="ECO:0000256" key="15">
    <source>
        <dbReference type="ARBA" id="ARBA00023204"/>
    </source>
</evidence>
<gene>
    <name evidence="25" type="primary">polX</name>
    <name evidence="25" type="ORF">DR950_37550</name>
</gene>
<dbReference type="InterPro" id="IPR002054">
    <property type="entry name" value="DNA-dir_DNA_pol_X"/>
</dbReference>
<dbReference type="SMART" id="SM00278">
    <property type="entry name" value="HhH1"/>
    <property type="match status" value="3"/>
</dbReference>
<evidence type="ECO:0000256" key="21">
    <source>
        <dbReference type="ARBA" id="ARBA00049244"/>
    </source>
</evidence>
<evidence type="ECO:0000256" key="2">
    <source>
        <dbReference type="ARBA" id="ARBA00004496"/>
    </source>
</evidence>
<dbReference type="Pfam" id="PF14520">
    <property type="entry name" value="HHH_5"/>
    <property type="match status" value="1"/>
</dbReference>
<evidence type="ECO:0000256" key="17">
    <source>
        <dbReference type="ARBA" id="ARBA00035726"/>
    </source>
</evidence>
<dbReference type="InterPro" id="IPR016195">
    <property type="entry name" value="Pol/histidinol_Pase-like"/>
</dbReference>
<keyword evidence="6" id="KW-0488">Methylation</keyword>
<dbReference type="Pfam" id="PF02811">
    <property type="entry name" value="PHP"/>
    <property type="match status" value="1"/>
</dbReference>
<comment type="function">
    <text evidence="20">Repair polymerase that plays a key role in base-excision repair. During this process, the damaged base is excised by specific DNA glycosylases, the DNA backbone is nicked at the abasic site by an apurinic/apyrimidic (AP) endonuclease, and POLB removes 5'-deoxyribose-phosphate from the preincised AP site acting as a 5'-deoxyribose-phosphate lyase (5'-dRP lyase); through its DNA polymerase activity, it adds one nucleotide to the 3' end of the arising single-nucleotide gap. Conducts 'gap-filling' DNA synthesis in a stepwise distributive fashion rather than in a processive fashion as for other DNA polymerases. It is also able to cleave sugar-phosphate bonds 3' to an intact AP site, acting as an AP lyase.</text>
</comment>
<dbReference type="CDD" id="cd07436">
    <property type="entry name" value="PHP_PolX"/>
    <property type="match status" value="1"/>
</dbReference>
<dbReference type="SUPFAM" id="SSF158702">
    <property type="entry name" value="Sec63 N-terminal domain-like"/>
    <property type="match status" value="1"/>
</dbReference>
<keyword evidence="9" id="KW-0548">Nucleotidyltransferase</keyword>
<dbReference type="SUPFAM" id="SSF89550">
    <property type="entry name" value="PHP domain-like"/>
    <property type="match status" value="1"/>
</dbReference>
<evidence type="ECO:0000256" key="18">
    <source>
        <dbReference type="ARBA" id="ARBA00044632"/>
    </source>
</evidence>
<sequence>MPRLNDQVRELLQEYADLINITGGDAFRARAYEKAARAVGGHPEDLAGLDVKGLQQIPGVGRSTAEKIAGYLATGTIPALEALRAEVPSGVREMTAVPGVGPKRALALYRDLGIASVDELAAAARAERLADLPGFGERSGERILHGIELMRQSGGRTLLDAATELAEQLVAALSAVPGCTRCAYAGSLRRMRETVGDIDVLATAADSAPLMAALTELPYVAEVIGSGGTKTSVRTTQGVQVDLRVLPEEDWGAALVYFTGSKAHNIRLRTMAVRAGLKLSEYGLFEVDGGAKVVSETEEEVYAALGLPWIPPPLREDRGEIEAALEGGLPDLVQESDLRGDLHTHTDLTDGLATLEEMVDTAAARGYSYFAVTDHAPDLVMQRMTDEKMLAQREQLRQLADRHKKLRLLHGTELNIGPDGGVDWPPEFLAGFDVCVASVHSHFALDRAAQTRRLIRACENPYVHVIGHLTTRRIGRRGPIDVDLDAVFEAAARTGTAIEINSSPQRLDLRDEDVLRARRHGVRFAIDSDAHATGQLGYPRYGIGTAQRGWLTAEDVVNTWTWQKLKHFLRKDAVPR</sequence>
<feature type="domain" description="Helix-hairpin-helix DNA-binding motif class 1" evidence="22">
    <location>
        <begin position="52"/>
        <end position="71"/>
    </location>
</feature>
<dbReference type="FunFam" id="3.20.20.140:FF:000047">
    <property type="entry name" value="PHP domain-containing protein"/>
    <property type="match status" value="1"/>
</dbReference>
<dbReference type="Gene3D" id="1.10.150.110">
    <property type="entry name" value="DNA polymerase beta, N-terminal domain-like"/>
    <property type="match status" value="1"/>
</dbReference>
<dbReference type="GO" id="GO:0006281">
    <property type="term" value="P:DNA repair"/>
    <property type="evidence" value="ECO:0007669"/>
    <property type="project" value="UniProtKB-KW"/>
</dbReference>
<evidence type="ECO:0000256" key="16">
    <source>
        <dbReference type="ARBA" id="ARBA00035717"/>
    </source>
</evidence>
<evidence type="ECO:0000256" key="14">
    <source>
        <dbReference type="ARBA" id="ARBA00023053"/>
    </source>
</evidence>
<dbReference type="EC" id="2.7.7.7" evidence="3"/>
<dbReference type="GO" id="GO:0042578">
    <property type="term" value="F:phosphoric ester hydrolase activity"/>
    <property type="evidence" value="ECO:0007669"/>
    <property type="project" value="TreeGrafter"/>
</dbReference>
<comment type="catalytic activity">
    <reaction evidence="21">
        <text>DNA(n) + a 2'-deoxyribonucleoside 5'-triphosphate = DNA(n+1) + diphosphate</text>
        <dbReference type="Rhea" id="RHEA:22508"/>
        <dbReference type="Rhea" id="RHEA-COMP:17339"/>
        <dbReference type="Rhea" id="RHEA-COMP:17340"/>
        <dbReference type="ChEBI" id="CHEBI:33019"/>
        <dbReference type="ChEBI" id="CHEBI:61560"/>
        <dbReference type="ChEBI" id="CHEBI:173112"/>
        <dbReference type="EC" id="2.7.7.7"/>
    </reaction>
</comment>
<comment type="cofactor">
    <cofactor evidence="1">
        <name>Mg(2+)</name>
        <dbReference type="ChEBI" id="CHEBI:18420"/>
    </cofactor>
</comment>
<dbReference type="InterPro" id="IPR050243">
    <property type="entry name" value="PHP_phosphatase"/>
</dbReference>
<evidence type="ECO:0000313" key="25">
    <source>
        <dbReference type="EMBL" id="RGD56028.1"/>
    </source>
</evidence>
<dbReference type="EC" id="4.2.99.18" evidence="4"/>
<dbReference type="SUPFAM" id="SSF47802">
    <property type="entry name" value="DNA polymerase beta, N-terminal domain-like"/>
    <property type="match status" value="1"/>
</dbReference>
<dbReference type="InterPro" id="IPR002008">
    <property type="entry name" value="DNA_pol_X_beta-like"/>
</dbReference>
<evidence type="ECO:0000313" key="26">
    <source>
        <dbReference type="Proteomes" id="UP000263377"/>
    </source>
</evidence>
<dbReference type="SMART" id="SM00481">
    <property type="entry name" value="POLIIIAc"/>
    <property type="match status" value="1"/>
</dbReference>
<dbReference type="Gene3D" id="3.20.20.140">
    <property type="entry name" value="Metal-dependent hydrolases"/>
    <property type="match status" value="1"/>
</dbReference>
<organism evidence="25 26">
    <name type="scientific">Kitasatospora xanthocidica</name>
    <dbReference type="NCBI Taxonomy" id="83382"/>
    <lineage>
        <taxon>Bacteria</taxon>
        <taxon>Bacillati</taxon>
        <taxon>Actinomycetota</taxon>
        <taxon>Actinomycetes</taxon>
        <taxon>Kitasatosporales</taxon>
        <taxon>Streptomycetaceae</taxon>
        <taxon>Kitasatospora</taxon>
    </lineage>
</organism>
<evidence type="ECO:0000256" key="11">
    <source>
        <dbReference type="ARBA" id="ARBA00022763"/>
    </source>
</evidence>
<evidence type="ECO:0000259" key="22">
    <source>
        <dbReference type="SMART" id="SM00278"/>
    </source>
</evidence>
<evidence type="ECO:0000256" key="4">
    <source>
        <dbReference type="ARBA" id="ARBA00012720"/>
    </source>
</evidence>
<evidence type="ECO:0000256" key="5">
    <source>
        <dbReference type="ARBA" id="ARBA00020020"/>
    </source>
</evidence>
<dbReference type="PRINTS" id="PR00870">
    <property type="entry name" value="DNAPOLXBETA"/>
</dbReference>
<keyword evidence="10" id="KW-0235">DNA replication</keyword>
<dbReference type="InterPro" id="IPR004013">
    <property type="entry name" value="PHP_dom"/>
</dbReference>
<evidence type="ECO:0000256" key="7">
    <source>
        <dbReference type="ARBA" id="ARBA00022634"/>
    </source>
</evidence>
<evidence type="ECO:0000256" key="19">
    <source>
        <dbReference type="ARBA" id="ARBA00044678"/>
    </source>
</evidence>
<dbReference type="AlphaFoldDB" id="A0A372ZJI0"/>
<reference evidence="25 26" key="1">
    <citation type="submission" date="2018-08" db="EMBL/GenBank/DDBJ databases">
        <title>Diversity &amp; Physiological Properties of Lignin-Decomposing Actinobacteria from Soil.</title>
        <authorList>
            <person name="Roh S.G."/>
            <person name="Kim S.B."/>
        </authorList>
    </citation>
    <scope>NUCLEOTIDE SEQUENCE [LARGE SCALE GENOMIC DNA]</scope>
    <source>
        <strain evidence="25 26">MMS17-GH009</strain>
    </source>
</reference>
<keyword evidence="15" id="KW-0234">DNA repair</keyword>
<dbReference type="Gene3D" id="3.30.460.10">
    <property type="entry name" value="Beta Polymerase, domain 2"/>
    <property type="match status" value="1"/>
</dbReference>
<dbReference type="GO" id="GO:0003887">
    <property type="term" value="F:DNA-directed DNA polymerase activity"/>
    <property type="evidence" value="ECO:0007669"/>
    <property type="project" value="UniProtKB-KW"/>
</dbReference>